<dbReference type="OrthoDB" id="1902587at2759"/>
<feature type="domain" description="PPIase FKBP-type" evidence="7">
    <location>
        <begin position="414"/>
        <end position="503"/>
    </location>
</feature>
<protein>
    <recommendedName>
        <fullName evidence="2 5">peptidylprolyl isomerase</fullName>
        <ecNumber evidence="2 5">5.2.1.8</ecNumber>
    </recommendedName>
</protein>
<feature type="compositionally biased region" description="Basic and acidic residues" evidence="6">
    <location>
        <begin position="159"/>
        <end position="175"/>
    </location>
</feature>
<feature type="compositionally biased region" description="Basic and acidic residues" evidence="6">
    <location>
        <begin position="357"/>
        <end position="375"/>
    </location>
</feature>
<dbReference type="PANTHER" id="PTHR43811:SF19">
    <property type="entry name" value="39 KDA FK506-BINDING NUCLEAR PROTEIN"/>
    <property type="match status" value="1"/>
</dbReference>
<dbReference type="InterPro" id="IPR001179">
    <property type="entry name" value="PPIase_FKBP_dom"/>
</dbReference>
<evidence type="ECO:0000256" key="5">
    <source>
        <dbReference type="PROSITE-ProRule" id="PRU00277"/>
    </source>
</evidence>
<proteinExistence type="predicted"/>
<dbReference type="Pfam" id="PF00254">
    <property type="entry name" value="FKBP_C"/>
    <property type="match status" value="1"/>
</dbReference>
<feature type="compositionally biased region" description="Basic and acidic residues" evidence="6">
    <location>
        <begin position="332"/>
        <end position="347"/>
    </location>
</feature>
<dbReference type="GO" id="GO:0003755">
    <property type="term" value="F:peptidyl-prolyl cis-trans isomerase activity"/>
    <property type="evidence" value="ECO:0000318"/>
    <property type="project" value="GO_Central"/>
</dbReference>
<dbReference type="Gene3D" id="2.60.120.340">
    <property type="entry name" value="Nucleoplasmin core domain"/>
    <property type="match status" value="1"/>
</dbReference>
<feature type="compositionally biased region" description="Acidic residues" evidence="6">
    <location>
        <begin position="114"/>
        <end position="145"/>
    </location>
</feature>
<dbReference type="InterPro" id="IPR046357">
    <property type="entry name" value="PPIase_dom_sf"/>
</dbReference>
<dbReference type="FunFam" id="3.10.50.40:FF:000006">
    <property type="entry name" value="Peptidyl-prolyl cis-trans isomerase"/>
    <property type="match status" value="1"/>
</dbReference>
<reference evidence="8" key="1">
    <citation type="submission" date="2025-08" db="UniProtKB">
        <authorList>
            <consortium name="RefSeq"/>
        </authorList>
    </citation>
    <scope>IDENTIFICATION</scope>
</reference>
<dbReference type="PaxDb" id="4097-A0A1S3Y6Z8"/>
<evidence type="ECO:0000313" key="8">
    <source>
        <dbReference type="RefSeq" id="XP_016447996.1"/>
    </source>
</evidence>
<feature type="compositionally biased region" description="Basic and acidic residues" evidence="6">
    <location>
        <begin position="235"/>
        <end position="262"/>
    </location>
</feature>
<evidence type="ECO:0000256" key="3">
    <source>
        <dbReference type="ARBA" id="ARBA00023110"/>
    </source>
</evidence>
<keyword evidence="4 5" id="KW-0413">Isomerase</keyword>
<dbReference type="Gene3D" id="3.10.50.40">
    <property type="match status" value="1"/>
</dbReference>
<evidence type="ECO:0000256" key="4">
    <source>
        <dbReference type="ARBA" id="ARBA00023235"/>
    </source>
</evidence>
<dbReference type="SMR" id="A0A1S3Y6Z8"/>
<dbReference type="PANTHER" id="PTHR43811">
    <property type="entry name" value="FKBP-TYPE PEPTIDYL-PROLYL CIS-TRANS ISOMERASE FKPA"/>
    <property type="match status" value="1"/>
</dbReference>
<dbReference type="RefSeq" id="XP_016447996.1">
    <property type="nucleotide sequence ID" value="XM_016592510.1"/>
</dbReference>
<dbReference type="EC" id="5.2.1.8" evidence="2 5"/>
<evidence type="ECO:0000256" key="1">
    <source>
        <dbReference type="ARBA" id="ARBA00000971"/>
    </source>
</evidence>
<feature type="region of interest" description="Disordered" evidence="6">
    <location>
        <begin position="114"/>
        <end position="392"/>
    </location>
</feature>
<dbReference type="SUPFAM" id="SSF54534">
    <property type="entry name" value="FKBP-like"/>
    <property type="match status" value="1"/>
</dbReference>
<evidence type="ECO:0000259" key="7">
    <source>
        <dbReference type="PROSITE" id="PS50059"/>
    </source>
</evidence>
<dbReference type="OMA" id="TLVKIHY"/>
<evidence type="ECO:0000256" key="6">
    <source>
        <dbReference type="SAM" id="MobiDB-lite"/>
    </source>
</evidence>
<sequence>MAFWGVELKPGKPFTHNFERERGRLHVSQATLGTGSTNKKSIVQCIVGDKKPIYLCSLLPEKLETCPLNLEFEEEEEVTFSVIGSHNVHLSGFFYGESEGCCGNEYGSDLYEDAAAETDSESDDSIEFEYDTENEDEDDSTDDDFSMYPPSPIPISGVRIEEIVEDEKPKDENAKSKRPKKKKNQSNGTDDTENSERQIVAKSNTGSPLLESEDEDGFPISAPNETKAKLVRSKLKSDGTKDQDTHEEVLNEKARDNVDERKGVKKRGRGDTSKVNDSQSRGDNVVLENNAKQNKKNKKKKVMDEEELTRENGSNNNSEHAEANDEPVPVGKTEDRQRSTDEKDTEKKKKKKKNKKNQQDGKADTEVEQDKKNESQEVEGNEETKPSQLRTYGNGLVIEELAMGKPDGKRAFPGSKVGVRYIGKLKKNGKIFDSNIGQRTPFEFRLGIGQVIKGWDVGVNGMRIGDKRRLTIPPVMGYGSKGAGGAIPPNSWLVFDVELVSVK</sequence>
<dbReference type="Pfam" id="PF17800">
    <property type="entry name" value="NPL"/>
    <property type="match status" value="1"/>
</dbReference>
<evidence type="ECO:0000256" key="2">
    <source>
        <dbReference type="ARBA" id="ARBA00013194"/>
    </source>
</evidence>
<organism evidence="8">
    <name type="scientific">Nicotiana tabacum</name>
    <name type="common">Common tobacco</name>
    <dbReference type="NCBI Taxonomy" id="4097"/>
    <lineage>
        <taxon>Eukaryota</taxon>
        <taxon>Viridiplantae</taxon>
        <taxon>Streptophyta</taxon>
        <taxon>Embryophyta</taxon>
        <taxon>Tracheophyta</taxon>
        <taxon>Spermatophyta</taxon>
        <taxon>Magnoliopsida</taxon>
        <taxon>eudicotyledons</taxon>
        <taxon>Gunneridae</taxon>
        <taxon>Pentapetalae</taxon>
        <taxon>asterids</taxon>
        <taxon>lamiids</taxon>
        <taxon>Solanales</taxon>
        <taxon>Solanaceae</taxon>
        <taxon>Nicotianoideae</taxon>
        <taxon>Nicotianeae</taxon>
        <taxon>Nicotiana</taxon>
    </lineage>
</organism>
<dbReference type="PIRSF" id="PIRSF001473">
    <property type="entry name" value="FK506-bp_FPR3"/>
    <property type="match status" value="1"/>
</dbReference>
<dbReference type="GO" id="GO:0005634">
    <property type="term" value="C:nucleus"/>
    <property type="evidence" value="ECO:0007669"/>
    <property type="project" value="UniProtKB-ARBA"/>
</dbReference>
<comment type="catalytic activity">
    <reaction evidence="1 5">
        <text>[protein]-peptidylproline (omega=180) = [protein]-peptidylproline (omega=0)</text>
        <dbReference type="Rhea" id="RHEA:16237"/>
        <dbReference type="Rhea" id="RHEA-COMP:10747"/>
        <dbReference type="Rhea" id="RHEA-COMP:10748"/>
        <dbReference type="ChEBI" id="CHEBI:83833"/>
        <dbReference type="ChEBI" id="CHEBI:83834"/>
        <dbReference type="EC" id="5.2.1.8"/>
    </reaction>
</comment>
<gene>
    <name evidence="8" type="primary">LOC107773065</name>
</gene>
<dbReference type="STRING" id="4097.A0A1S3Y6Z8"/>
<dbReference type="SUPFAM" id="SSF69203">
    <property type="entry name" value="Nucleoplasmin-like core domain"/>
    <property type="match status" value="1"/>
</dbReference>
<keyword evidence="3 5" id="KW-0697">Rotamase</keyword>
<dbReference type="KEGG" id="nta:107773065"/>
<accession>A0A1S3Y6Z8</accession>
<dbReference type="AlphaFoldDB" id="A0A1S3Y6Z8"/>
<dbReference type="InterPro" id="IPR041232">
    <property type="entry name" value="NPL"/>
</dbReference>
<name>A0A1S3Y6Z8_TOBAC</name>
<dbReference type="PROSITE" id="PS50059">
    <property type="entry name" value="FKBP_PPIASE"/>
    <property type="match status" value="1"/>
</dbReference>
<dbReference type="InterPro" id="IPR023566">
    <property type="entry name" value="PPIase_Fpr3/Fpr4-like"/>
</dbReference>
<dbReference type="InterPro" id="IPR036824">
    <property type="entry name" value="Nucleoplasmin_core_dom_sf"/>
</dbReference>